<comment type="caution">
    <text evidence="1">The sequence shown here is derived from an EMBL/GenBank/DDBJ whole genome shotgun (WGS) entry which is preliminary data.</text>
</comment>
<dbReference type="EMBL" id="JASCZI010000160">
    <property type="protein sequence ID" value="MED6109514.1"/>
    <property type="molecule type" value="Genomic_DNA"/>
</dbReference>
<accession>A0ABU6QCE3</accession>
<sequence length="125" mass="13902">MEDVGGLGCRCRRCHRHNREQRERESSDEQKRGMEKGVTVNEGGVLVTAKHSSLPRAARRCHGLEASGILLFRDLKTTLEKKGLVLVNPLAEVIEKPKRVDEANDFIPTQNLFLTVGEAVALLSI</sequence>
<gene>
    <name evidence="1" type="ORF">PIB30_034413</name>
</gene>
<evidence type="ECO:0000313" key="2">
    <source>
        <dbReference type="Proteomes" id="UP001341840"/>
    </source>
</evidence>
<dbReference type="Proteomes" id="UP001341840">
    <property type="component" value="Unassembled WGS sequence"/>
</dbReference>
<protein>
    <submittedName>
        <fullName evidence="1">Uncharacterized protein</fullName>
    </submittedName>
</protein>
<name>A0ABU6QCE3_9FABA</name>
<keyword evidence="2" id="KW-1185">Reference proteome</keyword>
<organism evidence="1 2">
    <name type="scientific">Stylosanthes scabra</name>
    <dbReference type="NCBI Taxonomy" id="79078"/>
    <lineage>
        <taxon>Eukaryota</taxon>
        <taxon>Viridiplantae</taxon>
        <taxon>Streptophyta</taxon>
        <taxon>Embryophyta</taxon>
        <taxon>Tracheophyta</taxon>
        <taxon>Spermatophyta</taxon>
        <taxon>Magnoliopsida</taxon>
        <taxon>eudicotyledons</taxon>
        <taxon>Gunneridae</taxon>
        <taxon>Pentapetalae</taxon>
        <taxon>rosids</taxon>
        <taxon>fabids</taxon>
        <taxon>Fabales</taxon>
        <taxon>Fabaceae</taxon>
        <taxon>Papilionoideae</taxon>
        <taxon>50 kb inversion clade</taxon>
        <taxon>dalbergioids sensu lato</taxon>
        <taxon>Dalbergieae</taxon>
        <taxon>Pterocarpus clade</taxon>
        <taxon>Stylosanthes</taxon>
    </lineage>
</organism>
<proteinExistence type="predicted"/>
<evidence type="ECO:0000313" key="1">
    <source>
        <dbReference type="EMBL" id="MED6109514.1"/>
    </source>
</evidence>
<reference evidence="1 2" key="1">
    <citation type="journal article" date="2023" name="Plants (Basel)">
        <title>Bridging the Gap: Combining Genomics and Transcriptomics Approaches to Understand Stylosanthes scabra, an Orphan Legume from the Brazilian Caatinga.</title>
        <authorList>
            <person name="Ferreira-Neto J.R.C."/>
            <person name="da Silva M.D."/>
            <person name="Binneck E."/>
            <person name="de Melo N.F."/>
            <person name="da Silva R.H."/>
            <person name="de Melo A.L.T.M."/>
            <person name="Pandolfi V."/>
            <person name="Bustamante F.O."/>
            <person name="Brasileiro-Vidal A.C."/>
            <person name="Benko-Iseppon A.M."/>
        </authorList>
    </citation>
    <scope>NUCLEOTIDE SEQUENCE [LARGE SCALE GENOMIC DNA]</scope>
    <source>
        <tissue evidence="1">Leaves</tissue>
    </source>
</reference>